<dbReference type="Proteomes" id="UP000037035">
    <property type="component" value="Unassembled WGS sequence"/>
</dbReference>
<accession>A0A0L6V080</accession>
<reference evidence="4 5" key="1">
    <citation type="submission" date="2015-08" db="EMBL/GenBank/DDBJ databases">
        <title>Next Generation Sequencing and Analysis of the Genome of Puccinia sorghi L Schw, the Causal Agent of Maize Common Rust.</title>
        <authorList>
            <person name="Rochi L."/>
            <person name="Burguener G."/>
            <person name="Darino M."/>
            <person name="Turjanski A."/>
            <person name="Kreff E."/>
            <person name="Dieguez M.J."/>
            <person name="Sacco F."/>
        </authorList>
    </citation>
    <scope>NUCLEOTIDE SEQUENCE [LARGE SCALE GENOMIC DNA]</scope>
    <source>
        <strain evidence="4 5">RO10H11247</strain>
    </source>
</reference>
<sequence>MIITHISYALLLSIHQFLNPTSTFSITPENPNHRILMKQTQIYQTINICSEAWLSTDLMLQFMILLQAWKANQISFESQSSIFPPWKMSHSHCHSSPSLSSNIPRKPLFLQLESYLHPSAQLSVQNHNMLYIIKLNPTLGYFSMHWFDMLSKWHQDKSQPRQSSQKIRLNLSTTYDQHTTGISSVYGQFKRKQLHASSMETELVWRWESYTTKMRRRIWLFLKIHSEGKNFQRGKEDSVQSKQFLVVSKIKNGEKDSMIISGNKSQKIIFSIYGTRDMGSCSKMREIKVKLWERCTHMKTEWKERRLPNNEFGDIVICFSCVICPLLVGEIAVYTQPMKARHSSNQMQPCILKFDFHAKELGLLSQLSSYSTRNNPSSSLNQILIYSNTSIYCLGPVLLSFFFLFPQSINILSLTNIKVISYTSSNLFLGLELVILKPDPRYLLQTSPFALCPAKSPLVCWVGFLPPLSHCSFLWQCNILHLEKDHRVQPNILWIPTSNVDSNIPPLIFEFPSSQSQARFEIVVIYGQTLPTEQAALASDSDNSARHEAFSQTPSNPQTNCKKVLYAALYLGGRASQWFEPNLDLLENQSPSCLINIKLFIHEGQRLGIDLPRPVPDSPVKSQLERCPLCFPFPKRVQTIELDNCYHEKIMSSKKAESTPSTSKNEDVSSYKKKFPSKPSIPSALPLAPRAKKSTKIALVLNKEGQINSKEHARRRDFVFIVVSLETCKESYKLFMLQECKITNDVPSSRFILFNSLNQPYRVLLDSEFFKRTQLLVFEEDKVDFSFFQFSQLQMGSNSLGFPWDGRHLPDSVIQLDNTFPPGNLQYPDSSPSSLSSSDHGFIAYCSNPTFFKERAEPSVKASKMMNILKTWKPLKRLFSPSTMIMLTFFPWFNLTSPPHWPYDHQITYSNILIGLEISASLIAFWLGSTLCLIRMTQRMTLFSLEAGIFQALRLHCGKCS</sequence>
<keyword evidence="2" id="KW-1133">Transmembrane helix</keyword>
<name>A0A0L6V080_9BASI</name>
<feature type="transmembrane region" description="Helical" evidence="2">
    <location>
        <begin position="383"/>
        <end position="405"/>
    </location>
</feature>
<dbReference type="VEuPathDB" id="FungiDB:VP01_3025g1"/>
<feature type="transmembrane region" description="Helical" evidence="2">
    <location>
        <begin position="312"/>
        <end position="334"/>
    </location>
</feature>
<keyword evidence="2" id="KW-0472">Membrane</keyword>
<feature type="transmembrane region" description="Helical" evidence="2">
    <location>
        <begin position="913"/>
        <end position="934"/>
    </location>
</feature>
<protein>
    <submittedName>
        <fullName evidence="4">Putative signal peptide protein</fullName>
    </submittedName>
</protein>
<evidence type="ECO:0000313" key="5">
    <source>
        <dbReference type="Proteomes" id="UP000037035"/>
    </source>
</evidence>
<proteinExistence type="predicted"/>
<keyword evidence="2" id="KW-0812">Transmembrane</keyword>
<dbReference type="EMBL" id="LAVV01007975">
    <property type="protein sequence ID" value="KNZ54159.1"/>
    <property type="molecule type" value="Genomic_DNA"/>
</dbReference>
<feature type="chain" id="PRO_5005567713" evidence="3">
    <location>
        <begin position="24"/>
        <end position="961"/>
    </location>
</feature>
<dbReference type="OrthoDB" id="2755464at2759"/>
<comment type="caution">
    <text evidence="4">The sequence shown here is derived from an EMBL/GenBank/DDBJ whole genome shotgun (WGS) entry which is preliminary data.</text>
</comment>
<feature type="signal peptide" evidence="3">
    <location>
        <begin position="1"/>
        <end position="23"/>
    </location>
</feature>
<dbReference type="AlphaFoldDB" id="A0A0L6V080"/>
<evidence type="ECO:0000256" key="2">
    <source>
        <dbReference type="SAM" id="Phobius"/>
    </source>
</evidence>
<gene>
    <name evidence="4" type="ORF">VP01_3025g1</name>
</gene>
<keyword evidence="3" id="KW-0732">Signal</keyword>
<evidence type="ECO:0000256" key="3">
    <source>
        <dbReference type="SAM" id="SignalP"/>
    </source>
</evidence>
<feature type="region of interest" description="Disordered" evidence="1">
    <location>
        <begin position="653"/>
        <end position="689"/>
    </location>
</feature>
<organism evidence="4 5">
    <name type="scientific">Puccinia sorghi</name>
    <dbReference type="NCBI Taxonomy" id="27349"/>
    <lineage>
        <taxon>Eukaryota</taxon>
        <taxon>Fungi</taxon>
        <taxon>Dikarya</taxon>
        <taxon>Basidiomycota</taxon>
        <taxon>Pucciniomycotina</taxon>
        <taxon>Pucciniomycetes</taxon>
        <taxon>Pucciniales</taxon>
        <taxon>Pucciniaceae</taxon>
        <taxon>Puccinia</taxon>
    </lineage>
</organism>
<evidence type="ECO:0000313" key="4">
    <source>
        <dbReference type="EMBL" id="KNZ54159.1"/>
    </source>
</evidence>
<evidence type="ECO:0000256" key="1">
    <source>
        <dbReference type="SAM" id="MobiDB-lite"/>
    </source>
</evidence>
<keyword evidence="5" id="KW-1185">Reference proteome</keyword>